<keyword evidence="2" id="KW-1185">Reference proteome</keyword>
<dbReference type="Proteomes" id="UP001348805">
    <property type="component" value="Segment"/>
</dbReference>
<evidence type="ECO:0000313" key="2">
    <source>
        <dbReference type="Proteomes" id="UP001348805"/>
    </source>
</evidence>
<dbReference type="EMBL" id="OR769219">
    <property type="protein sequence ID" value="WQJ51230.1"/>
    <property type="molecule type" value="Genomic_DNA"/>
</dbReference>
<accession>A0ABZ0YZG0</accession>
<protein>
    <submittedName>
        <fullName evidence="1">Uncharacterized protein</fullName>
    </submittedName>
</protein>
<organism evidence="1 2">
    <name type="scientific">phage Lak_Megaphage_RVC_AP3_GC26</name>
    <dbReference type="NCBI Taxonomy" id="3109225"/>
    <lineage>
        <taxon>Viruses</taxon>
        <taxon>Duplodnaviria</taxon>
        <taxon>Heunggongvirae</taxon>
        <taxon>Uroviricota</taxon>
        <taxon>Caudoviricetes</taxon>
        <taxon>Caudoviricetes code 15 clade</taxon>
    </lineage>
</organism>
<evidence type="ECO:0000313" key="1">
    <source>
        <dbReference type="EMBL" id="WQJ51230.1"/>
    </source>
</evidence>
<name>A0ABZ0YZG0_9CAUD</name>
<sequence>MDLQNKLIIRKRISEKGPYIEGIELTFKDIIKLLIRCIKGNKINISVFDENDEYKTHDVYFSYE</sequence>
<proteinExistence type="predicted"/>
<reference evidence="1 2" key="1">
    <citation type="submission" date="2023-11" db="EMBL/GenBank/DDBJ databases">
        <authorList>
            <person name="Cook R."/>
            <person name="Crisci M."/>
            <person name="Pye H."/>
            <person name="Adriaenssens E."/>
            <person name="Santini J."/>
        </authorList>
    </citation>
    <scope>NUCLEOTIDE SEQUENCE [LARGE SCALE GENOMIC DNA]</scope>
    <source>
        <strain evidence="1">Lak_Megaphage_RVC_AP3_GC26</strain>
    </source>
</reference>